<gene>
    <name evidence="3" type="ORF">AAF712_013112</name>
</gene>
<dbReference type="EMBL" id="JBBXMP010000192">
    <property type="protein sequence ID" value="KAL0060095.1"/>
    <property type="molecule type" value="Genomic_DNA"/>
</dbReference>
<proteinExistence type="predicted"/>
<evidence type="ECO:0000313" key="3">
    <source>
        <dbReference type="EMBL" id="KAL0060095.1"/>
    </source>
</evidence>
<feature type="transmembrane region" description="Helical" evidence="2">
    <location>
        <begin position="131"/>
        <end position="152"/>
    </location>
</feature>
<feature type="transmembrane region" description="Helical" evidence="2">
    <location>
        <begin position="173"/>
        <end position="201"/>
    </location>
</feature>
<dbReference type="Proteomes" id="UP001437256">
    <property type="component" value="Unassembled WGS sequence"/>
</dbReference>
<evidence type="ECO:0000313" key="4">
    <source>
        <dbReference type="Proteomes" id="UP001437256"/>
    </source>
</evidence>
<feature type="region of interest" description="Disordered" evidence="1">
    <location>
        <begin position="297"/>
        <end position="319"/>
    </location>
</feature>
<evidence type="ECO:0000256" key="1">
    <source>
        <dbReference type="SAM" id="MobiDB-lite"/>
    </source>
</evidence>
<keyword evidence="2" id="KW-1133">Transmembrane helix</keyword>
<reference evidence="3 4" key="1">
    <citation type="submission" date="2024-05" db="EMBL/GenBank/DDBJ databases">
        <title>A draft genome resource for the thread blight pathogen Marasmius tenuissimus strain MS-2.</title>
        <authorList>
            <person name="Yulfo-Soto G.E."/>
            <person name="Baruah I.K."/>
            <person name="Amoako-Attah I."/>
            <person name="Bukari Y."/>
            <person name="Meinhardt L.W."/>
            <person name="Bailey B.A."/>
            <person name="Cohen S.P."/>
        </authorList>
    </citation>
    <scope>NUCLEOTIDE SEQUENCE [LARGE SCALE GENOMIC DNA]</scope>
    <source>
        <strain evidence="3 4">MS-2</strain>
    </source>
</reference>
<keyword evidence="4" id="KW-1185">Reference proteome</keyword>
<keyword evidence="2" id="KW-0472">Membrane</keyword>
<feature type="region of interest" description="Disordered" evidence="1">
    <location>
        <begin position="237"/>
        <end position="256"/>
    </location>
</feature>
<feature type="transmembrane region" description="Helical" evidence="2">
    <location>
        <begin position="45"/>
        <end position="66"/>
    </location>
</feature>
<keyword evidence="2" id="KW-0812">Transmembrane</keyword>
<name>A0ABR2ZFQ7_9AGAR</name>
<evidence type="ECO:0008006" key="5">
    <source>
        <dbReference type="Google" id="ProtNLM"/>
    </source>
</evidence>
<protein>
    <recommendedName>
        <fullName evidence="5">Pheromone receptor</fullName>
    </recommendedName>
</protein>
<evidence type="ECO:0000256" key="2">
    <source>
        <dbReference type="SAM" id="Phobius"/>
    </source>
</evidence>
<comment type="caution">
    <text evidence="3">The sequence shown here is derived from an EMBL/GenBank/DDBJ whole genome shotgun (WGS) entry which is preliminary data.</text>
</comment>
<organism evidence="3 4">
    <name type="scientific">Marasmius tenuissimus</name>
    <dbReference type="NCBI Taxonomy" id="585030"/>
    <lineage>
        <taxon>Eukaryota</taxon>
        <taxon>Fungi</taxon>
        <taxon>Dikarya</taxon>
        <taxon>Basidiomycota</taxon>
        <taxon>Agaricomycotina</taxon>
        <taxon>Agaricomycetes</taxon>
        <taxon>Agaricomycetidae</taxon>
        <taxon>Agaricales</taxon>
        <taxon>Marasmiineae</taxon>
        <taxon>Marasmiaceae</taxon>
        <taxon>Marasmius</taxon>
    </lineage>
</organism>
<sequence>MFMFFVSAIFWVSKTIGLVRLISVNLIGHQPPPTITNWATHAELISGAFVLINYALTDAVVFWRAWILCSADFRRTLYIPLFFLCCAFLSISATIIVRITIQSIPHQDATTTEARIKSLTRAIDILQVANLVFSLLLNISATAVIAVKAWRFRKWIKFDFSALKSRRTRGEKIMAILVESGLLYCFSGITVLITTVIRLPVGTLGDIYTPMNTQIAGMYPMVVLLLVSHGKTLENTVFPRNTTNGPPEIPVPNARGETRPLESMRFRRAAVNSENFSRHVISDDEVIEVLRYPKDHHRSTSLPNGPEHYAVSPETGPVRPDVKYASKSVEIMGD</sequence>
<feature type="transmembrane region" description="Helical" evidence="2">
    <location>
        <begin position="207"/>
        <end position="227"/>
    </location>
</feature>
<accession>A0ABR2ZFQ7</accession>
<feature type="transmembrane region" description="Helical" evidence="2">
    <location>
        <begin position="78"/>
        <end position="101"/>
    </location>
</feature>